<protein>
    <recommendedName>
        <fullName evidence="4">Yeast cell wall synthesis Kre9/Knh1-like N-terminal domain-containing protein</fullName>
    </recommendedName>
</protein>
<keyword evidence="6" id="KW-1185">Reference proteome</keyword>
<dbReference type="InterPro" id="IPR052982">
    <property type="entry name" value="SRP1/TIP1-like"/>
</dbReference>
<dbReference type="OrthoDB" id="2260257at2759"/>
<dbReference type="PANTHER" id="PTHR40633:SF1">
    <property type="entry name" value="GPI ANCHORED SERINE-THREONINE RICH PROTEIN (AFU_ORTHOLOGUE AFUA_1G03630)"/>
    <property type="match status" value="1"/>
</dbReference>
<feature type="chain" id="PRO_5012643748" description="Yeast cell wall synthesis Kre9/Knh1-like N-terminal domain-containing protein" evidence="3">
    <location>
        <begin position="19"/>
        <end position="200"/>
    </location>
</feature>
<evidence type="ECO:0000256" key="2">
    <source>
        <dbReference type="SAM" id="MobiDB-lite"/>
    </source>
</evidence>
<evidence type="ECO:0000259" key="4">
    <source>
        <dbReference type="Pfam" id="PF10342"/>
    </source>
</evidence>
<feature type="region of interest" description="Disordered" evidence="2">
    <location>
        <begin position="117"/>
        <end position="150"/>
    </location>
</feature>
<name>A0A1Y1YJZ6_9FUNG</name>
<comment type="caution">
    <text evidence="5">The sequence shown here is derived from an EMBL/GenBank/DDBJ whole genome shotgun (WGS) entry which is preliminary data.</text>
</comment>
<reference evidence="5 6" key="1">
    <citation type="submission" date="2016-07" db="EMBL/GenBank/DDBJ databases">
        <title>Pervasive Adenine N6-methylation of Active Genes in Fungi.</title>
        <authorList>
            <consortium name="DOE Joint Genome Institute"/>
            <person name="Mondo S.J."/>
            <person name="Dannebaum R.O."/>
            <person name="Kuo R.C."/>
            <person name="Labutti K."/>
            <person name="Haridas S."/>
            <person name="Kuo A."/>
            <person name="Salamov A."/>
            <person name="Ahrendt S.R."/>
            <person name="Lipzen A."/>
            <person name="Sullivan W."/>
            <person name="Andreopoulos W.B."/>
            <person name="Clum A."/>
            <person name="Lindquist E."/>
            <person name="Daum C."/>
            <person name="Ramamoorthy G.K."/>
            <person name="Gryganskyi A."/>
            <person name="Culley D."/>
            <person name="Magnuson J.K."/>
            <person name="James T.Y."/>
            <person name="O'Malley M.A."/>
            <person name="Stajich J.E."/>
            <person name="Spatafora J.W."/>
            <person name="Visel A."/>
            <person name="Grigoriev I.V."/>
        </authorList>
    </citation>
    <scope>NUCLEOTIDE SEQUENCE [LARGE SCALE GENOMIC DNA]</scope>
    <source>
        <strain evidence="5 6">CBS 931.73</strain>
    </source>
</reference>
<sequence length="200" mass="22401">MNFYFAFLILIHLARAAAEVYLTAPVEGTVWEIGSNVTLAWKIKPETNSTQTVDLGLFSGPEYNLSLKMVIANEVPSEGGSFKWQVPQDTPPGANYTVRIGKAGDWSYSHYFEIRQNLPSPTNEPTVTTDSPDLRPLAFPKPRKISSPSVRAPLHSRTLLSRSLIKIAPRPRIPLAHRWSKKPTRMRGFPEHPIQVEALT</sequence>
<evidence type="ECO:0000256" key="3">
    <source>
        <dbReference type="SAM" id="SignalP"/>
    </source>
</evidence>
<dbReference type="PANTHER" id="PTHR40633">
    <property type="entry name" value="MATRIX PROTEIN, PUTATIVE (AFU_ORTHOLOGUE AFUA_8G05410)-RELATED"/>
    <property type="match status" value="1"/>
</dbReference>
<dbReference type="InParanoid" id="A0A1Y1YJZ6"/>
<feature type="domain" description="Yeast cell wall synthesis Kre9/Knh1-like N-terminal" evidence="4">
    <location>
        <begin position="25"/>
        <end position="114"/>
    </location>
</feature>
<organism evidence="5 6">
    <name type="scientific">Basidiobolus meristosporus CBS 931.73</name>
    <dbReference type="NCBI Taxonomy" id="1314790"/>
    <lineage>
        <taxon>Eukaryota</taxon>
        <taxon>Fungi</taxon>
        <taxon>Fungi incertae sedis</taxon>
        <taxon>Zoopagomycota</taxon>
        <taxon>Entomophthoromycotina</taxon>
        <taxon>Basidiobolomycetes</taxon>
        <taxon>Basidiobolales</taxon>
        <taxon>Basidiobolaceae</taxon>
        <taxon>Basidiobolus</taxon>
    </lineage>
</organism>
<keyword evidence="1 3" id="KW-0732">Signal</keyword>
<dbReference type="STRING" id="1314790.A0A1Y1YJZ6"/>
<gene>
    <name evidence="5" type="ORF">K493DRAFT_367718</name>
</gene>
<feature type="signal peptide" evidence="3">
    <location>
        <begin position="1"/>
        <end position="18"/>
    </location>
</feature>
<dbReference type="InterPro" id="IPR018466">
    <property type="entry name" value="Kre9/Knh1-like_N"/>
</dbReference>
<dbReference type="Pfam" id="PF10342">
    <property type="entry name" value="Kre9_KNH"/>
    <property type="match status" value="1"/>
</dbReference>
<dbReference type="EMBL" id="MCFE01000115">
    <property type="protein sequence ID" value="ORX98331.1"/>
    <property type="molecule type" value="Genomic_DNA"/>
</dbReference>
<evidence type="ECO:0000313" key="5">
    <source>
        <dbReference type="EMBL" id="ORX98331.1"/>
    </source>
</evidence>
<dbReference type="AlphaFoldDB" id="A0A1Y1YJZ6"/>
<dbReference type="Proteomes" id="UP000193498">
    <property type="component" value="Unassembled WGS sequence"/>
</dbReference>
<proteinExistence type="predicted"/>
<feature type="compositionally biased region" description="Polar residues" evidence="2">
    <location>
        <begin position="117"/>
        <end position="131"/>
    </location>
</feature>
<accession>A0A1Y1YJZ6</accession>
<evidence type="ECO:0000313" key="6">
    <source>
        <dbReference type="Proteomes" id="UP000193498"/>
    </source>
</evidence>
<evidence type="ECO:0000256" key="1">
    <source>
        <dbReference type="ARBA" id="ARBA00022729"/>
    </source>
</evidence>